<dbReference type="Proteomes" id="UP000191025">
    <property type="component" value="Unassembled WGS sequence"/>
</dbReference>
<organism evidence="1 2">
    <name type="scientific">Moraxella lacunata</name>
    <dbReference type="NCBI Taxonomy" id="477"/>
    <lineage>
        <taxon>Bacteria</taxon>
        <taxon>Pseudomonadati</taxon>
        <taxon>Pseudomonadota</taxon>
        <taxon>Gammaproteobacteria</taxon>
        <taxon>Moraxellales</taxon>
        <taxon>Moraxellaceae</taxon>
        <taxon>Moraxella</taxon>
    </lineage>
</organism>
<evidence type="ECO:0000313" key="1">
    <source>
        <dbReference type="EMBL" id="OPH33906.1"/>
    </source>
</evidence>
<dbReference type="RefSeq" id="WP_062500008.1">
    <property type="nucleotide sequence ID" value="NZ_MXAN01000097.1"/>
</dbReference>
<reference evidence="2" key="1">
    <citation type="submission" date="2017-03" db="EMBL/GenBank/DDBJ databases">
        <title>Draft genome sequence of Moraxella equi CCUG 4950T type strain.</title>
        <authorList>
            <person name="Salva-Serra F."/>
            <person name="Engstrom-Jakobsson H."/>
            <person name="Thorell K."/>
            <person name="Jaen-Luchoro D."/>
            <person name="Gonzales-Siles L."/>
            <person name="Karlsson R."/>
            <person name="Yazdan S."/>
            <person name="Boulund F."/>
            <person name="Johnning A."/>
            <person name="Engstrand L."/>
            <person name="Kristiansson E."/>
            <person name="Moore E."/>
        </authorList>
    </citation>
    <scope>NUCLEOTIDE SEQUENCE [LARGE SCALE GENOMIC DNA]</scope>
    <source>
        <strain evidence="2">CCUG 4441</strain>
    </source>
</reference>
<evidence type="ECO:0008006" key="3">
    <source>
        <dbReference type="Google" id="ProtNLM"/>
    </source>
</evidence>
<proteinExistence type="predicted"/>
<protein>
    <recommendedName>
        <fullName evidence="3">CopG family transcriptional regulator</fullName>
    </recommendedName>
</protein>
<comment type="caution">
    <text evidence="1">The sequence shown here is derived from an EMBL/GenBank/DDBJ whole genome shotgun (WGS) entry which is preliminary data.</text>
</comment>
<dbReference type="EMBL" id="MXAN01000097">
    <property type="protein sequence ID" value="OPH33906.1"/>
    <property type="molecule type" value="Genomic_DNA"/>
</dbReference>
<sequence length="61" mass="6940">MTVLTLHIPDELSTQADKFGLLNEQSILLAFRQFLEQKKSKKQELGGAEGLVKFMADDFNR</sequence>
<gene>
    <name evidence="1" type="ORF">B5J94_12190</name>
</gene>
<accession>A0A1V4GP39</accession>
<dbReference type="AlphaFoldDB" id="A0A1V4GP39"/>
<evidence type="ECO:0000313" key="2">
    <source>
        <dbReference type="Proteomes" id="UP000191025"/>
    </source>
</evidence>
<name>A0A1V4GP39_MORLA</name>